<evidence type="ECO:0000256" key="3">
    <source>
        <dbReference type="ARBA" id="ARBA00022723"/>
    </source>
</evidence>
<dbReference type="EMBL" id="JBAPLU010000017">
    <property type="protein sequence ID" value="MEI4273144.1"/>
    <property type="molecule type" value="Genomic_DNA"/>
</dbReference>
<evidence type="ECO:0000313" key="8">
    <source>
        <dbReference type="EMBL" id="MEI4273144.1"/>
    </source>
</evidence>
<dbReference type="Proteomes" id="UP001361570">
    <property type="component" value="Unassembled WGS sequence"/>
</dbReference>
<dbReference type="Pfam" id="PF01297">
    <property type="entry name" value="ZnuA"/>
    <property type="match status" value="1"/>
</dbReference>
<evidence type="ECO:0000256" key="6">
    <source>
        <dbReference type="SAM" id="MobiDB-lite"/>
    </source>
</evidence>
<dbReference type="PANTHER" id="PTHR42953:SF1">
    <property type="entry name" value="METAL-BINDING PROTEIN HI_0362-RELATED"/>
    <property type="match status" value="1"/>
</dbReference>
<keyword evidence="3" id="KW-0479">Metal-binding</keyword>
<dbReference type="InterPro" id="IPR050492">
    <property type="entry name" value="Bact_metal-bind_prot9"/>
</dbReference>
<dbReference type="SUPFAM" id="SSF53807">
    <property type="entry name" value="Helical backbone' metal receptor"/>
    <property type="match status" value="1"/>
</dbReference>
<evidence type="ECO:0000256" key="1">
    <source>
        <dbReference type="ARBA" id="ARBA00004196"/>
    </source>
</evidence>
<feature type="compositionally biased region" description="Acidic residues" evidence="6">
    <location>
        <begin position="141"/>
        <end position="153"/>
    </location>
</feature>
<dbReference type="InterPro" id="IPR006128">
    <property type="entry name" value="Lipoprotein_PsaA-like"/>
</dbReference>
<name>A0ABU8DWI0_9ACTN</name>
<dbReference type="PROSITE" id="PS51257">
    <property type="entry name" value="PROKAR_LIPOPROTEIN"/>
    <property type="match status" value="1"/>
</dbReference>
<proteinExistence type="inferred from homology"/>
<gene>
    <name evidence="8" type="ORF">TEK04_15565</name>
</gene>
<evidence type="ECO:0000256" key="2">
    <source>
        <dbReference type="ARBA" id="ARBA00022448"/>
    </source>
</evidence>
<feature type="compositionally biased region" description="Basic and acidic residues" evidence="6">
    <location>
        <begin position="154"/>
        <end position="163"/>
    </location>
</feature>
<reference evidence="8 9" key="1">
    <citation type="submission" date="2024-03" db="EMBL/GenBank/DDBJ databases">
        <title>Draft genome sequence of Klenkia sp. LSe6-5.</title>
        <authorList>
            <person name="Duangmal K."/>
            <person name="Chantavorakit T."/>
        </authorList>
    </citation>
    <scope>NUCLEOTIDE SEQUENCE [LARGE SCALE GENOMIC DNA]</scope>
    <source>
        <strain evidence="8 9">LSe6-5</strain>
    </source>
</reference>
<comment type="subcellular location">
    <subcellularLocation>
        <location evidence="1">Cell envelope</location>
    </subcellularLocation>
</comment>
<evidence type="ECO:0000256" key="4">
    <source>
        <dbReference type="ARBA" id="ARBA00022729"/>
    </source>
</evidence>
<evidence type="ECO:0000313" key="9">
    <source>
        <dbReference type="Proteomes" id="UP001361570"/>
    </source>
</evidence>
<accession>A0ABU8DWI0</accession>
<dbReference type="Gene3D" id="3.40.50.1980">
    <property type="entry name" value="Nitrogenase molybdenum iron protein domain"/>
    <property type="match status" value="2"/>
</dbReference>
<dbReference type="RefSeq" id="WP_336405266.1">
    <property type="nucleotide sequence ID" value="NZ_JBAPLU010000017.1"/>
</dbReference>
<keyword evidence="9" id="KW-1185">Reference proteome</keyword>
<keyword evidence="4 7" id="KW-0732">Signal</keyword>
<dbReference type="PANTHER" id="PTHR42953">
    <property type="entry name" value="HIGH-AFFINITY ZINC UPTAKE SYSTEM PROTEIN ZNUA-RELATED"/>
    <property type="match status" value="1"/>
</dbReference>
<dbReference type="InterPro" id="IPR006127">
    <property type="entry name" value="ZnuA-like"/>
</dbReference>
<keyword evidence="2 5" id="KW-0813">Transport</keyword>
<comment type="similarity">
    <text evidence="5">Belongs to the bacterial solute-binding protein 9 family.</text>
</comment>
<evidence type="ECO:0000256" key="7">
    <source>
        <dbReference type="SAM" id="SignalP"/>
    </source>
</evidence>
<evidence type="ECO:0000256" key="5">
    <source>
        <dbReference type="RuleBase" id="RU003512"/>
    </source>
</evidence>
<feature type="chain" id="PRO_5046237713" evidence="7">
    <location>
        <begin position="20"/>
        <end position="342"/>
    </location>
</feature>
<organism evidence="8 9">
    <name type="scientific">Klenkia sesuvii</name>
    <dbReference type="NCBI Taxonomy" id="3103137"/>
    <lineage>
        <taxon>Bacteria</taxon>
        <taxon>Bacillati</taxon>
        <taxon>Actinomycetota</taxon>
        <taxon>Actinomycetes</taxon>
        <taxon>Geodermatophilales</taxon>
        <taxon>Geodermatophilaceae</taxon>
        <taxon>Klenkia</taxon>
    </lineage>
</organism>
<feature type="region of interest" description="Disordered" evidence="6">
    <location>
        <begin position="130"/>
        <end position="171"/>
    </location>
</feature>
<protein>
    <submittedName>
        <fullName evidence="8">Zinc ABC transporter substrate-binding protein</fullName>
    </submittedName>
</protein>
<sequence length="342" mass="35660">MSRRPTLLAVLAASSLALAACGGGDAANQTATSEADSANCPGDVLDVVVSVNQWGDIVQQLAGDCANVTTIINSTALDPHDYEPTTGDIASFEGADLVVVNGADYDHWASDAVANLDPEPAVVDAAEVAGVETEEHAEGEEHADEEHAEDEHADEDHDHEGHSHGGVNPHLWYSPEYVQETAQAITAELSTLSPDAADYFDERAQAFTEAVQPYDDELTTLEGLAAGRTYAATETVFDYTAAAIGLTDATPEGYRDAASNESDPAPSDIAAFEAALADGSIDVLVYNTQTEGSVPEQLRAAAESAGVPVVDVTESVPDGEDSFVDWQLTQLQSLADALGGGQ</sequence>
<comment type="caution">
    <text evidence="8">The sequence shown here is derived from an EMBL/GenBank/DDBJ whole genome shotgun (WGS) entry which is preliminary data.</text>
</comment>
<dbReference type="PRINTS" id="PR00690">
    <property type="entry name" value="ADHESNFAMILY"/>
</dbReference>
<feature type="signal peptide" evidence="7">
    <location>
        <begin position="1"/>
        <end position="19"/>
    </location>
</feature>